<keyword evidence="10 18" id="KW-0547">Nucleotide-binding</keyword>
<keyword evidence="8" id="KW-0285">Flavoprotein</keyword>
<dbReference type="AlphaFoldDB" id="A0A699GEH1"/>
<keyword evidence="5" id="KW-0813">Transport</keyword>
<evidence type="ECO:0000256" key="15">
    <source>
        <dbReference type="ARBA" id="ARBA00022917"/>
    </source>
</evidence>
<dbReference type="PROSITE" id="PS50860">
    <property type="entry name" value="AA_TRNA_LIGASE_II_ALA"/>
    <property type="match status" value="1"/>
</dbReference>
<dbReference type="SMART" id="SM00863">
    <property type="entry name" value="tRNA_SAD"/>
    <property type="match status" value="1"/>
</dbReference>
<evidence type="ECO:0000256" key="19">
    <source>
        <dbReference type="SAM" id="Coils"/>
    </source>
</evidence>
<evidence type="ECO:0000256" key="13">
    <source>
        <dbReference type="ARBA" id="ARBA00022840"/>
    </source>
</evidence>
<dbReference type="SUPFAM" id="SSF52402">
    <property type="entry name" value="Adenine nucleotide alpha hydrolases-like"/>
    <property type="match status" value="1"/>
</dbReference>
<keyword evidence="16" id="KW-0249">Electron transport</keyword>
<evidence type="ECO:0000259" key="21">
    <source>
        <dbReference type="PROSITE" id="PS50860"/>
    </source>
</evidence>
<reference evidence="22" key="1">
    <citation type="journal article" date="2019" name="Sci. Rep.">
        <title>Draft genome of Tanacetum cinerariifolium, the natural source of mosquito coil.</title>
        <authorList>
            <person name="Yamashiro T."/>
            <person name="Shiraishi A."/>
            <person name="Satake H."/>
            <person name="Nakayama K."/>
        </authorList>
    </citation>
    <scope>NUCLEOTIDE SEQUENCE</scope>
</reference>
<comment type="domain">
    <text evidence="18">Consists of three domains; the N-terminal catalytic domain, the editing domain and the C-terminal C-Ala domain. The editing domain removes incorrectly charged amino acids, while the C-Ala domain, along with tRNA(Ala), serves as a bridge to cooperatively bring together the editing and aminoacylation centers thus stimulating deacylation of misacylated tRNAs.</text>
</comment>
<proteinExistence type="inferred from homology"/>
<comment type="caution">
    <text evidence="22">The sequence shown here is derived from an EMBL/GenBank/DDBJ whole genome shotgun (WGS) entry which is preliminary data.</text>
</comment>
<comment type="function">
    <text evidence="18">Catalyzes the attachment of alanine to tRNA(Ala) in a two-step reaction: alanine is first activated by ATP to form Ala-AMP and then transferred to the acceptor end of tRNA(Ala). Also edits incorrectly charged tRNA(Ala) via its editing domain.</text>
</comment>
<dbReference type="EC" id="6.1.1.7" evidence="18"/>
<dbReference type="GO" id="GO:0070143">
    <property type="term" value="P:mitochondrial alanyl-tRNA aminoacylation"/>
    <property type="evidence" value="ECO:0007669"/>
    <property type="project" value="UniProtKB-UniRule"/>
</dbReference>
<name>A0A699GEH1_TANCI</name>
<dbReference type="Pfam" id="PF00766">
    <property type="entry name" value="ETF_alpha"/>
    <property type="match status" value="1"/>
</dbReference>
<keyword evidence="19" id="KW-0175">Coiled coil</keyword>
<dbReference type="InterPro" id="IPR018206">
    <property type="entry name" value="ETF_asu_C_CS"/>
</dbReference>
<dbReference type="InterPro" id="IPR018163">
    <property type="entry name" value="Thr/Ala-tRNA-synth_IIc_edit"/>
</dbReference>
<dbReference type="Gene3D" id="3.30.110.40">
    <property type="entry name" value="TusA-like domain"/>
    <property type="match status" value="1"/>
</dbReference>
<feature type="compositionally biased region" description="Basic and acidic residues" evidence="20">
    <location>
        <begin position="708"/>
        <end position="734"/>
    </location>
</feature>
<dbReference type="InterPro" id="IPR036868">
    <property type="entry name" value="TusA-like_sf"/>
</dbReference>
<dbReference type="FunFam" id="3.40.50.1220:FF:000001">
    <property type="entry name" value="Electron transfer flavoprotein, alpha subunit"/>
    <property type="match status" value="1"/>
</dbReference>
<dbReference type="FunFam" id="3.30.54.20:FF:000001">
    <property type="entry name" value="Alanine--tRNA ligase"/>
    <property type="match status" value="1"/>
</dbReference>
<dbReference type="SUPFAM" id="SSF101353">
    <property type="entry name" value="Putative anticodon-binding domain of alanyl-tRNA synthetase (AlaRS)"/>
    <property type="match status" value="1"/>
</dbReference>
<keyword evidence="9 18" id="KW-0479">Metal-binding</keyword>
<dbReference type="FunFam" id="3.40.50.620:FF:000041">
    <property type="entry name" value="Electron transfer flavoprotein alpha subunit"/>
    <property type="match status" value="1"/>
</dbReference>
<dbReference type="GO" id="GO:0005759">
    <property type="term" value="C:mitochondrial matrix"/>
    <property type="evidence" value="ECO:0007669"/>
    <property type="project" value="UniProtKB-SubCell"/>
</dbReference>
<dbReference type="InterPro" id="IPR014730">
    <property type="entry name" value="ETF_a/b_N"/>
</dbReference>
<dbReference type="GO" id="GO:0005524">
    <property type="term" value="F:ATP binding"/>
    <property type="evidence" value="ECO:0007669"/>
    <property type="project" value="UniProtKB-UniRule"/>
</dbReference>
<dbReference type="InterPro" id="IPR002318">
    <property type="entry name" value="Ala-tRNA-lgiase_IIc"/>
</dbReference>
<dbReference type="InterPro" id="IPR001455">
    <property type="entry name" value="TusA-like"/>
</dbReference>
<dbReference type="InterPro" id="IPR018162">
    <property type="entry name" value="Ala-tRNA-ligase_IIc_anticod-bd"/>
</dbReference>
<organism evidence="22">
    <name type="scientific">Tanacetum cinerariifolium</name>
    <name type="common">Dalmatian daisy</name>
    <name type="synonym">Chrysanthemum cinerariifolium</name>
    <dbReference type="NCBI Taxonomy" id="118510"/>
    <lineage>
        <taxon>Eukaryota</taxon>
        <taxon>Viridiplantae</taxon>
        <taxon>Streptophyta</taxon>
        <taxon>Embryophyta</taxon>
        <taxon>Tracheophyta</taxon>
        <taxon>Spermatophyta</taxon>
        <taxon>Magnoliopsida</taxon>
        <taxon>eudicotyledons</taxon>
        <taxon>Gunneridae</taxon>
        <taxon>Pentapetalae</taxon>
        <taxon>asterids</taxon>
        <taxon>campanulids</taxon>
        <taxon>Asterales</taxon>
        <taxon>Asteraceae</taxon>
        <taxon>Asteroideae</taxon>
        <taxon>Anthemideae</taxon>
        <taxon>Anthemidinae</taxon>
        <taxon>Tanacetum</taxon>
    </lineage>
</organism>
<dbReference type="GO" id="GO:0005829">
    <property type="term" value="C:cytosol"/>
    <property type="evidence" value="ECO:0007669"/>
    <property type="project" value="TreeGrafter"/>
</dbReference>
<evidence type="ECO:0000256" key="10">
    <source>
        <dbReference type="ARBA" id="ARBA00022741"/>
    </source>
</evidence>
<dbReference type="Pfam" id="PF07973">
    <property type="entry name" value="tRNA_SAD"/>
    <property type="match status" value="1"/>
</dbReference>
<dbReference type="PANTHER" id="PTHR11777">
    <property type="entry name" value="ALANYL-TRNA SYNTHETASE"/>
    <property type="match status" value="1"/>
</dbReference>
<dbReference type="CDD" id="cd01715">
    <property type="entry name" value="ETF_alpha"/>
    <property type="match status" value="1"/>
</dbReference>
<feature type="domain" description="Alanyl-transfer RNA synthetases family profile" evidence="21">
    <location>
        <begin position="1"/>
        <end position="366"/>
    </location>
</feature>
<dbReference type="SUPFAM" id="SSF55186">
    <property type="entry name" value="ThrRS/AlaRS common domain"/>
    <property type="match status" value="1"/>
</dbReference>
<evidence type="ECO:0000256" key="11">
    <source>
        <dbReference type="ARBA" id="ARBA00022827"/>
    </source>
</evidence>
<keyword evidence="12 18" id="KW-0862">Zinc</keyword>
<dbReference type="GO" id="GO:0004813">
    <property type="term" value="F:alanine-tRNA ligase activity"/>
    <property type="evidence" value="ECO:0007669"/>
    <property type="project" value="UniProtKB-UniRule"/>
</dbReference>
<dbReference type="InterPro" id="IPR029035">
    <property type="entry name" value="DHS-like_NAD/FAD-binding_dom"/>
</dbReference>
<evidence type="ECO:0000256" key="12">
    <source>
        <dbReference type="ARBA" id="ARBA00022833"/>
    </source>
</evidence>
<dbReference type="FunFam" id="3.30.980.10:FF:000004">
    <property type="entry name" value="Alanine--tRNA ligase, cytoplasmic"/>
    <property type="match status" value="1"/>
</dbReference>
<dbReference type="Gene3D" id="3.30.54.20">
    <property type="match status" value="1"/>
</dbReference>
<dbReference type="Gene3D" id="3.30.980.10">
    <property type="entry name" value="Threonyl-trna Synthetase, Chain A, domain 2"/>
    <property type="match status" value="1"/>
</dbReference>
<dbReference type="Pfam" id="PF01411">
    <property type="entry name" value="tRNA-synt_2c"/>
    <property type="match status" value="1"/>
</dbReference>
<dbReference type="GO" id="GO:0002161">
    <property type="term" value="F:aminoacyl-tRNA deacylase activity"/>
    <property type="evidence" value="ECO:0007669"/>
    <property type="project" value="TreeGrafter"/>
</dbReference>
<keyword evidence="6 18" id="KW-0820">tRNA-binding</keyword>
<dbReference type="Gene3D" id="3.40.50.620">
    <property type="entry name" value="HUPs"/>
    <property type="match status" value="1"/>
</dbReference>
<dbReference type="NCBIfam" id="TIGR00344">
    <property type="entry name" value="alaS"/>
    <property type="match status" value="1"/>
</dbReference>
<evidence type="ECO:0000256" key="16">
    <source>
        <dbReference type="ARBA" id="ARBA00022982"/>
    </source>
</evidence>
<comment type="similarity">
    <text evidence="4">Belongs to the class-II aminoacyl-tRNA synthetase family. Alax-L subfamily.</text>
</comment>
<dbReference type="Pfam" id="PF02272">
    <property type="entry name" value="DHHA1"/>
    <property type="match status" value="1"/>
</dbReference>
<keyword evidence="11" id="KW-0274">FAD</keyword>
<dbReference type="GO" id="GO:0008270">
    <property type="term" value="F:zinc ion binding"/>
    <property type="evidence" value="ECO:0007669"/>
    <property type="project" value="UniProtKB-UniRule"/>
</dbReference>
<evidence type="ECO:0000256" key="1">
    <source>
        <dbReference type="ARBA" id="ARBA00001974"/>
    </source>
</evidence>
<gene>
    <name evidence="22" type="ORF">Tci_000025</name>
</gene>
<sequence>MGVAYPELAEAKDRVAQTLKQEEERFGETLENGMKILEAQLAKDPSKLDGATAFTLYDTYGFPLDLTADICRERNITLDEAGFTAAMEQQKKTARAAGKFKMAANVEYSGEKTKFVGYDDLSVNSTVIALYANGVAVPELKEGEQGIVVLDTTPFYAESGGQVGDQGAIKAAGGLFNVDDTLKIQADVFGQHGVLTQGSLKVGDAVSAEVDLHKRGRTIRNHSATHLMHKALREVLGGHVAQKGSLVDPDKTRFDFSHNAPLTAEQIAEVEAKVNKEILENHATMAQHMSFDDAVKHGAMALFGEKYGDEVRVLDIGTSKELCGGVHVQRTGDIGLFKIVAEGGVAAGIRRVEAVTGEGALALVQGMARKLGDAAAAFKSNPDELLVKIGAVQDQVKSLEKELAALKSKLASGQGDELATQAVDVNGIKVLAATLEGADVATLRETMDKLKDKLKTAAIVLAAVNDGKVSLIAGVTADATSKVKAGELVNFVAQQVGGKGGGRPDMAQAGGTDPSGLPQALAGVAAWIGQRAGFLMTDTILDNEIMEFHMELDARELHCPLPILKAKKALAELQSGEVLRIMATDPGSVRDFQAFAKQTGNPAHRHGHRRRPRHPGANRCRTRAAGRGQAAQGAGRQGTAATDHPGQAGHRRRFQPDRPDAGRLARLAASDVRVESGAGRRQSHRYPRSGRRPGNPGPDPAGHRHHRPAPERTALRDAAQHHEGQEKTAGRDQAGRPGRGRYPAPENAESRRACQALGRHHQHDNASLKGSTLHTVTAAAQCGGDVHVLVAGSSAGAAAAAAAQIAGVSKVIVADAPHFADGLAENVAEQILALAQGDTYSHILAPATAYGKNILPRVAAKLDVAQISEITKVDSPDTFERPIYAGNAIAYVQSSDKIKVITVRATGFDAAAATGGSAATETVTAVADAGTSSFVGRELAKSDRPELTAAKVIVSGGRGMGSGDAFKVLEPLADKLNAAMGASRAAVDAGYVPNDWQVGQTGKIVAPNLYIAVGISGAIQHLAGMKDSKVIVAINKDPEAPIFSVADYGIVGDLFEVVPQLVAELG</sequence>
<evidence type="ECO:0000256" key="14">
    <source>
        <dbReference type="ARBA" id="ARBA00022884"/>
    </source>
</evidence>
<dbReference type="Pfam" id="PF01012">
    <property type="entry name" value="ETF"/>
    <property type="match status" value="1"/>
</dbReference>
<dbReference type="InterPro" id="IPR018164">
    <property type="entry name" value="Ala-tRNA-synth_IIc_N"/>
</dbReference>
<dbReference type="PANTHER" id="PTHR11777:SF9">
    <property type="entry name" value="ALANINE--TRNA LIGASE, CYTOPLASMIC"/>
    <property type="match status" value="1"/>
</dbReference>
<feature type="binding site" evidence="18">
    <location>
        <position position="327"/>
    </location>
    <ligand>
        <name>Zn(2+)</name>
        <dbReference type="ChEBI" id="CHEBI:29105"/>
    </ligand>
</feature>
<keyword evidence="15 18" id="KW-0648">Protein biosynthesis</keyword>
<dbReference type="Gene3D" id="2.40.30.130">
    <property type="match status" value="1"/>
</dbReference>
<dbReference type="FunFam" id="3.10.310.40:FF:000001">
    <property type="entry name" value="Alanine--tRNA ligase"/>
    <property type="match status" value="1"/>
</dbReference>
<dbReference type="FunFam" id="2.40.30.130:FF:000001">
    <property type="entry name" value="Alanine--tRNA ligase"/>
    <property type="match status" value="1"/>
</dbReference>
<keyword evidence="18" id="KW-0496">Mitochondrion</keyword>
<comment type="catalytic activity">
    <reaction evidence="18">
        <text>tRNA(Ala) + L-alanine + ATP = L-alanyl-tRNA(Ala) + AMP + diphosphate</text>
        <dbReference type="Rhea" id="RHEA:12540"/>
        <dbReference type="Rhea" id="RHEA-COMP:9657"/>
        <dbReference type="Rhea" id="RHEA-COMP:9923"/>
        <dbReference type="ChEBI" id="CHEBI:30616"/>
        <dbReference type="ChEBI" id="CHEBI:33019"/>
        <dbReference type="ChEBI" id="CHEBI:57972"/>
        <dbReference type="ChEBI" id="CHEBI:78442"/>
        <dbReference type="ChEBI" id="CHEBI:78497"/>
        <dbReference type="ChEBI" id="CHEBI:456215"/>
        <dbReference type="EC" id="6.1.1.7"/>
    </reaction>
</comment>
<dbReference type="Pfam" id="PF01206">
    <property type="entry name" value="TusA"/>
    <property type="match status" value="1"/>
</dbReference>
<dbReference type="InterPro" id="IPR014729">
    <property type="entry name" value="Rossmann-like_a/b/a_fold"/>
</dbReference>
<comment type="similarity">
    <text evidence="3">Belongs to the ETF alpha-subunit/FixB family.</text>
</comment>
<dbReference type="EMBL" id="BKCJ010000001">
    <property type="protein sequence ID" value="GEU28047.1"/>
    <property type="molecule type" value="Genomic_DNA"/>
</dbReference>
<dbReference type="SUPFAM" id="SSF50447">
    <property type="entry name" value="Translation proteins"/>
    <property type="match status" value="1"/>
</dbReference>
<evidence type="ECO:0000256" key="2">
    <source>
        <dbReference type="ARBA" id="ARBA00004305"/>
    </source>
</evidence>
<dbReference type="SMART" id="SM00893">
    <property type="entry name" value="ETF"/>
    <property type="match status" value="1"/>
</dbReference>
<evidence type="ECO:0000256" key="20">
    <source>
        <dbReference type="SAM" id="MobiDB-lite"/>
    </source>
</evidence>
<keyword evidence="13 18" id="KW-0067">ATP-binding</keyword>
<feature type="compositionally biased region" description="Basic and acidic residues" evidence="20">
    <location>
        <begin position="654"/>
        <end position="663"/>
    </location>
</feature>
<evidence type="ECO:0000256" key="18">
    <source>
        <dbReference type="HAMAP-Rule" id="MF_03133"/>
    </source>
</evidence>
<accession>A0A699GEH1</accession>
<evidence type="ECO:0000256" key="5">
    <source>
        <dbReference type="ARBA" id="ARBA00022448"/>
    </source>
</evidence>
<feature type="compositionally biased region" description="Basic residues" evidence="20">
    <location>
        <begin position="603"/>
        <end position="624"/>
    </location>
</feature>
<feature type="binding site" evidence="18">
    <location>
        <position position="226"/>
    </location>
    <ligand>
        <name>Zn(2+)</name>
        <dbReference type="ChEBI" id="CHEBI:29105"/>
    </ligand>
</feature>
<dbReference type="InterPro" id="IPR050058">
    <property type="entry name" value="Ala-tRNA_ligase"/>
</dbReference>
<dbReference type="CDD" id="cd00291">
    <property type="entry name" value="SirA_YedF_YeeD"/>
    <property type="match status" value="1"/>
</dbReference>
<comment type="cofactor">
    <cofactor evidence="18">
        <name>Zn(2+)</name>
        <dbReference type="ChEBI" id="CHEBI:29105"/>
    </cofactor>
    <text evidence="18">Binds 1 zinc ion per subunit.</text>
</comment>
<keyword evidence="7 18" id="KW-0436">Ligase</keyword>
<dbReference type="SUPFAM" id="SSF64307">
    <property type="entry name" value="SirA-like"/>
    <property type="match status" value="1"/>
</dbReference>
<evidence type="ECO:0000256" key="7">
    <source>
        <dbReference type="ARBA" id="ARBA00022598"/>
    </source>
</evidence>
<keyword evidence="18" id="KW-0963">Cytoplasm</keyword>
<evidence type="ECO:0000313" key="22">
    <source>
        <dbReference type="EMBL" id="GEU28047.1"/>
    </source>
</evidence>
<comment type="subcellular location">
    <subcellularLocation>
        <location evidence="2">Mitochondrion matrix</location>
    </subcellularLocation>
    <subcellularLocation>
        <location evidence="18">Mitochondrion</location>
    </subcellularLocation>
    <subcellularLocation>
        <location evidence="18">Cytoplasm</location>
    </subcellularLocation>
</comment>
<evidence type="ECO:0000256" key="4">
    <source>
        <dbReference type="ARBA" id="ARBA00008429"/>
    </source>
</evidence>
<evidence type="ECO:0000256" key="3">
    <source>
        <dbReference type="ARBA" id="ARBA00005817"/>
    </source>
</evidence>
<feature type="compositionally biased region" description="Basic residues" evidence="20">
    <location>
        <begin position="681"/>
        <end position="691"/>
    </location>
</feature>
<keyword evidence="17 18" id="KW-0030">Aminoacyl-tRNA synthetase</keyword>
<feature type="binding site" evidence="18">
    <location>
        <position position="323"/>
    </location>
    <ligand>
        <name>Zn(2+)</name>
        <dbReference type="ChEBI" id="CHEBI:29105"/>
    </ligand>
</feature>
<dbReference type="HAMAP" id="MF_00036_B">
    <property type="entry name" value="Ala_tRNA_synth_B"/>
    <property type="match status" value="1"/>
</dbReference>
<dbReference type="InterPro" id="IPR033947">
    <property type="entry name" value="ETF_alpha_N"/>
</dbReference>
<protein>
    <recommendedName>
        <fullName evidence="18">Alanine--tRNA ligase</fullName>
        <ecNumber evidence="18">6.1.1.7</ecNumber>
    </recommendedName>
    <alternativeName>
        <fullName evidence="18">Alanyl-tRNA synthetase</fullName>
        <shortName evidence="18">AlaRS</shortName>
    </alternativeName>
</protein>
<feature type="compositionally biased region" description="Low complexity" evidence="20">
    <location>
        <begin position="625"/>
        <end position="642"/>
    </location>
</feature>
<dbReference type="GO" id="GO:0045892">
    <property type="term" value="P:negative regulation of DNA-templated transcription"/>
    <property type="evidence" value="ECO:0007669"/>
    <property type="project" value="TreeGrafter"/>
</dbReference>
<evidence type="ECO:0000256" key="9">
    <source>
        <dbReference type="ARBA" id="ARBA00022723"/>
    </source>
</evidence>
<dbReference type="GO" id="GO:0000049">
    <property type="term" value="F:tRNA binding"/>
    <property type="evidence" value="ECO:0007669"/>
    <property type="project" value="UniProtKB-KW"/>
</dbReference>
<comment type="subunit">
    <text evidence="18">Monomer.</text>
</comment>
<feature type="binding site" evidence="18">
    <location>
        <position position="222"/>
    </location>
    <ligand>
        <name>Zn(2+)</name>
        <dbReference type="ChEBI" id="CHEBI:29105"/>
    </ligand>
</feature>
<dbReference type="InterPro" id="IPR018165">
    <property type="entry name" value="Ala-tRNA-synth_IIc_core"/>
</dbReference>
<comment type="cofactor">
    <cofactor evidence="1">
        <name>FAD</name>
        <dbReference type="ChEBI" id="CHEBI:57692"/>
    </cofactor>
</comment>
<evidence type="ECO:0000256" key="8">
    <source>
        <dbReference type="ARBA" id="ARBA00022630"/>
    </source>
</evidence>
<feature type="coiled-coil region" evidence="19">
    <location>
        <begin position="389"/>
        <end position="416"/>
    </location>
</feature>
<keyword evidence="14 18" id="KW-0694">RNA-binding</keyword>
<dbReference type="InterPro" id="IPR003156">
    <property type="entry name" value="DHHA1_dom"/>
</dbReference>
<dbReference type="InterPro" id="IPR023033">
    <property type="entry name" value="Ala_tRNA_ligase_euk/bac"/>
</dbReference>
<dbReference type="InterPro" id="IPR009000">
    <property type="entry name" value="Transl_B-barrel_sf"/>
</dbReference>
<evidence type="ECO:0000256" key="17">
    <source>
        <dbReference type="ARBA" id="ARBA00023146"/>
    </source>
</evidence>
<evidence type="ECO:0000256" key="6">
    <source>
        <dbReference type="ARBA" id="ARBA00022555"/>
    </source>
</evidence>
<dbReference type="PROSITE" id="PS00696">
    <property type="entry name" value="ETF_ALPHA"/>
    <property type="match status" value="1"/>
</dbReference>
<dbReference type="InterPro" id="IPR014731">
    <property type="entry name" value="ETF_asu_C"/>
</dbReference>
<dbReference type="Gene3D" id="3.10.310.40">
    <property type="match status" value="1"/>
</dbReference>
<dbReference type="Gene3D" id="6.10.250.550">
    <property type="match status" value="1"/>
</dbReference>
<dbReference type="InterPro" id="IPR012947">
    <property type="entry name" value="tRNA_SAD"/>
</dbReference>
<dbReference type="Gene3D" id="3.40.50.1220">
    <property type="entry name" value="TPP-binding domain"/>
    <property type="match status" value="1"/>
</dbReference>
<dbReference type="SUPFAM" id="SSF52467">
    <property type="entry name" value="DHS-like NAD/FAD-binding domain"/>
    <property type="match status" value="1"/>
</dbReference>
<feature type="region of interest" description="Disordered" evidence="20">
    <location>
        <begin position="598"/>
        <end position="769"/>
    </location>
</feature>